<feature type="transmembrane region" description="Helical" evidence="1">
    <location>
        <begin position="131"/>
        <end position="150"/>
    </location>
</feature>
<evidence type="ECO:0000313" key="3">
    <source>
        <dbReference type="Proteomes" id="UP001150259"/>
    </source>
</evidence>
<evidence type="ECO:0000256" key="1">
    <source>
        <dbReference type="SAM" id="Phobius"/>
    </source>
</evidence>
<organism evidence="2 3">
    <name type="scientific">Intrasporangium calvum</name>
    <dbReference type="NCBI Taxonomy" id="53358"/>
    <lineage>
        <taxon>Bacteria</taxon>
        <taxon>Bacillati</taxon>
        <taxon>Actinomycetota</taxon>
        <taxon>Actinomycetes</taxon>
        <taxon>Micrococcales</taxon>
        <taxon>Intrasporangiaceae</taxon>
        <taxon>Intrasporangium</taxon>
    </lineage>
</organism>
<evidence type="ECO:0000313" key="2">
    <source>
        <dbReference type="EMBL" id="MDC5699258.1"/>
    </source>
</evidence>
<dbReference type="RefSeq" id="WP_272463816.1">
    <property type="nucleotide sequence ID" value="NZ_JAPFQL010000125.1"/>
</dbReference>
<proteinExistence type="predicted"/>
<name>A0ABT5GMG6_9MICO</name>
<feature type="transmembrane region" description="Helical" evidence="1">
    <location>
        <begin position="20"/>
        <end position="44"/>
    </location>
</feature>
<gene>
    <name evidence="2" type="ORF">OO014_18570</name>
</gene>
<feature type="transmembrane region" description="Helical" evidence="1">
    <location>
        <begin position="100"/>
        <end position="124"/>
    </location>
</feature>
<comment type="caution">
    <text evidence="2">The sequence shown here is derived from an EMBL/GenBank/DDBJ whole genome shotgun (WGS) entry which is preliminary data.</text>
</comment>
<keyword evidence="3" id="KW-1185">Reference proteome</keyword>
<keyword evidence="1" id="KW-1133">Transmembrane helix</keyword>
<feature type="transmembrane region" description="Helical" evidence="1">
    <location>
        <begin position="56"/>
        <end position="80"/>
    </location>
</feature>
<keyword evidence="1" id="KW-0812">Transmembrane</keyword>
<dbReference type="EMBL" id="JAPFQL010000125">
    <property type="protein sequence ID" value="MDC5699258.1"/>
    <property type="molecule type" value="Genomic_DNA"/>
</dbReference>
<protein>
    <submittedName>
        <fullName evidence="2">Uncharacterized protein</fullName>
    </submittedName>
</protein>
<accession>A0ABT5GMG6</accession>
<reference evidence="2 3" key="1">
    <citation type="submission" date="2022-11" db="EMBL/GenBank/DDBJ databases">
        <title>Anaerobic phenanthrene biodegradation by a DNRA strain PheN6.</title>
        <authorList>
            <person name="Zhang Z."/>
        </authorList>
    </citation>
    <scope>NUCLEOTIDE SEQUENCE [LARGE SCALE GENOMIC DNA]</scope>
    <source>
        <strain evidence="2 3">PheN6</strain>
    </source>
</reference>
<dbReference type="Proteomes" id="UP001150259">
    <property type="component" value="Unassembled WGS sequence"/>
</dbReference>
<keyword evidence="1" id="KW-0472">Membrane</keyword>
<sequence length="181" mass="18787">MPSASPPPPSPSPSPTPDPALAALRPLQLVSAAIGIGAIMLTATRVLVDPEPVPPSWLAVAIVLVAVVGATALITVFGYAVPSLPHGLPRENAARTSLRYFGSTTVLRSAIAEAPVLVAFVVSFTVAPHSWLPLLVALPVTAALFWWHAWPSPRTAAAVEKGLEAEGAESHLSETLGFRAE</sequence>